<name>A0ABD1F6G2_HYPHA</name>
<dbReference type="EMBL" id="JBDJPC010000002">
    <property type="protein sequence ID" value="KAL1513189.1"/>
    <property type="molecule type" value="Genomic_DNA"/>
</dbReference>
<dbReference type="InterPro" id="IPR036259">
    <property type="entry name" value="MFS_trans_sf"/>
</dbReference>
<feature type="transmembrane region" description="Helical" evidence="1">
    <location>
        <begin position="378"/>
        <end position="399"/>
    </location>
</feature>
<feature type="transmembrane region" description="Helical" evidence="1">
    <location>
        <begin position="146"/>
        <end position="167"/>
    </location>
</feature>
<dbReference type="Proteomes" id="UP001566132">
    <property type="component" value="Unassembled WGS sequence"/>
</dbReference>
<dbReference type="SUPFAM" id="SSF103473">
    <property type="entry name" value="MFS general substrate transporter"/>
    <property type="match status" value="1"/>
</dbReference>
<feature type="transmembrane region" description="Helical" evidence="1">
    <location>
        <begin position="411"/>
        <end position="431"/>
    </location>
</feature>
<evidence type="ECO:0000256" key="1">
    <source>
        <dbReference type="SAM" id="Phobius"/>
    </source>
</evidence>
<feature type="transmembrane region" description="Helical" evidence="1">
    <location>
        <begin position="91"/>
        <end position="109"/>
    </location>
</feature>
<keyword evidence="1" id="KW-0812">Transmembrane</keyword>
<feature type="transmembrane region" description="Helical" evidence="1">
    <location>
        <begin position="63"/>
        <end position="84"/>
    </location>
</feature>
<evidence type="ECO:0000313" key="3">
    <source>
        <dbReference type="Proteomes" id="UP001566132"/>
    </source>
</evidence>
<feature type="transmembrane region" description="Helical" evidence="1">
    <location>
        <begin position="287"/>
        <end position="311"/>
    </location>
</feature>
<comment type="caution">
    <text evidence="2">The sequence shown here is derived from an EMBL/GenBank/DDBJ whole genome shotgun (WGS) entry which is preliminary data.</text>
</comment>
<accession>A0ABD1F6G2</accession>
<organism evidence="2 3">
    <name type="scientific">Hypothenemus hampei</name>
    <name type="common">Coffee berry borer</name>
    <dbReference type="NCBI Taxonomy" id="57062"/>
    <lineage>
        <taxon>Eukaryota</taxon>
        <taxon>Metazoa</taxon>
        <taxon>Ecdysozoa</taxon>
        <taxon>Arthropoda</taxon>
        <taxon>Hexapoda</taxon>
        <taxon>Insecta</taxon>
        <taxon>Pterygota</taxon>
        <taxon>Neoptera</taxon>
        <taxon>Endopterygota</taxon>
        <taxon>Coleoptera</taxon>
        <taxon>Polyphaga</taxon>
        <taxon>Cucujiformia</taxon>
        <taxon>Curculionidae</taxon>
        <taxon>Scolytinae</taxon>
        <taxon>Hypothenemus</taxon>
    </lineage>
</organism>
<reference evidence="2 3" key="1">
    <citation type="submission" date="2024-05" db="EMBL/GenBank/DDBJ databases">
        <title>Genetic variation in Jamaican populations of the coffee berry borer (Hypothenemus hampei).</title>
        <authorList>
            <person name="Errbii M."/>
            <person name="Myrie A."/>
        </authorList>
    </citation>
    <scope>NUCLEOTIDE SEQUENCE [LARGE SCALE GENOMIC DNA]</scope>
    <source>
        <strain evidence="2">JA-Hopewell-2020-01-JO</strain>
        <tissue evidence="2">Whole body</tissue>
    </source>
</reference>
<keyword evidence="3" id="KW-1185">Reference proteome</keyword>
<protein>
    <submittedName>
        <fullName evidence="2">Uncharacterized protein</fullName>
    </submittedName>
</protein>
<evidence type="ECO:0000313" key="2">
    <source>
        <dbReference type="EMBL" id="KAL1513189.1"/>
    </source>
</evidence>
<keyword evidence="1" id="KW-1133">Transmembrane helix</keyword>
<sequence length="448" mass="50326">MDCSNNVRKIKGTTLVPNLVLGFSRGEHDLFFERTSQGEPLMIFNGSDMAIWVKKDGMTKVCLYNYISALSYGLAGLWVPILLTKLDYSEISIVGCVIFLTGAALRIGINDFVKLCMCVGVLENVAIGLIMHASLIALNSNFTRKIALMTFLHETGVCVLGLFIYHIVSQMKGSPFFGVNPSILGIASIVLSFIAVFLLRTKKIIKDIRSVRPKNANANDGDCLIRNQIARNVSKGLGKGLTLWNNYRYWNTIIGISLVVNADEYFFKALPILNPMVYQSFFLEEEWYFKIAYFSVTELIFRIILTLIFVLGAVKGRLVILSFCTLVVYGRTAPFIFDTKTVNTKIQLVVFEGLKCFTQVPVSLVFFDAYKNNFTSAYSGYMVMYSVVNFIFTGLLHLVSHLSDSLKTMEYICIAAYAICVIIWTLEFTVFRKKPITNGQNLNEINKA</sequence>
<feature type="transmembrane region" description="Helical" evidence="1">
    <location>
        <begin position="179"/>
        <end position="199"/>
    </location>
</feature>
<dbReference type="AlphaFoldDB" id="A0ABD1F6G2"/>
<feature type="transmembrane region" description="Helical" evidence="1">
    <location>
        <begin position="121"/>
        <end position="139"/>
    </location>
</feature>
<gene>
    <name evidence="2" type="ORF">ABEB36_002631</name>
</gene>
<proteinExistence type="predicted"/>
<keyword evidence="1" id="KW-0472">Membrane</keyword>